<dbReference type="InterPro" id="IPR007449">
    <property type="entry name" value="ZipA_FtsZ-bd_C"/>
</dbReference>
<comment type="similarity">
    <text evidence="1">Belongs to the ZipA family.</text>
</comment>
<dbReference type="Gene3D" id="3.30.1400.10">
    <property type="entry name" value="ZipA, C-terminal FtsZ-binding domain"/>
    <property type="match status" value="1"/>
</dbReference>
<keyword evidence="1" id="KW-0132">Cell division</keyword>
<evidence type="ECO:0000259" key="4">
    <source>
        <dbReference type="Pfam" id="PF04354"/>
    </source>
</evidence>
<dbReference type="GO" id="GO:0090529">
    <property type="term" value="P:cell septum assembly"/>
    <property type="evidence" value="ECO:0007669"/>
    <property type="project" value="InterPro"/>
</dbReference>
<evidence type="ECO:0000256" key="3">
    <source>
        <dbReference type="SAM" id="Phobius"/>
    </source>
</evidence>
<gene>
    <name evidence="5" type="ORF">NT02SARS_0869</name>
</gene>
<dbReference type="AlphaFoldDB" id="J5KKP1"/>
<accession>J5KKP1</accession>
<keyword evidence="2 3" id="KW-0812">Transmembrane</keyword>
<feature type="domain" description="ZipA C-terminal FtsZ-binding" evidence="4">
    <location>
        <begin position="75"/>
        <end position="191"/>
    </location>
</feature>
<keyword evidence="2" id="KW-1003">Cell membrane</keyword>
<dbReference type="EMBL" id="JH611185">
    <property type="protein sequence ID" value="EJP72991.1"/>
    <property type="molecule type" value="Genomic_DNA"/>
</dbReference>
<reference evidence="5 6" key="1">
    <citation type="journal article" date="2012" name="ISME J.">
        <title>Genomic insights to SAR86, an abundant and uncultivated marine bacterial lineage.</title>
        <authorList>
            <person name="Dupont C.L."/>
            <person name="Rusch D.B."/>
            <person name="Yooseph S."/>
            <person name="Lombardo M.J."/>
            <person name="Richter R.A."/>
            <person name="Valas R."/>
            <person name="Novotny M."/>
            <person name="Yee-Greenbaum J."/>
            <person name="Selengut J.D."/>
            <person name="Haft D.H."/>
            <person name="Halpern A.L."/>
            <person name="Lasken R.S."/>
            <person name="Nealson K."/>
            <person name="Friedman R."/>
            <person name="Venter J.C."/>
        </authorList>
    </citation>
    <scope>NUCLEOTIDE SEQUENCE [LARGE SCALE GENOMIC DNA]</scope>
</reference>
<dbReference type="HOGENOM" id="CLU_1331166_0_0_6"/>
<keyword evidence="2" id="KW-0997">Cell inner membrane</keyword>
<name>J5KKP1_9GAMM</name>
<evidence type="ECO:0000313" key="5">
    <source>
        <dbReference type="EMBL" id="EJP72991.1"/>
    </source>
</evidence>
<dbReference type="GO" id="GO:0005886">
    <property type="term" value="C:plasma membrane"/>
    <property type="evidence" value="ECO:0007669"/>
    <property type="project" value="UniProtKB-SubCell"/>
</dbReference>
<dbReference type="Proteomes" id="UP000010116">
    <property type="component" value="Unassembled WGS sequence"/>
</dbReference>
<proteinExistence type="inferred from homology"/>
<evidence type="ECO:0000313" key="6">
    <source>
        <dbReference type="Proteomes" id="UP000010116"/>
    </source>
</evidence>
<comment type="function">
    <text evidence="1">Essential cell division protein that stabilizes the FtsZ protofilaments by cross-linking them and that serves as a cytoplasmic membrane anchor for the Z ring. Also required for the recruitment to the septal ring of downstream cell division proteins.</text>
</comment>
<evidence type="ECO:0000256" key="2">
    <source>
        <dbReference type="RuleBase" id="RU003613"/>
    </source>
</evidence>
<dbReference type="InterPro" id="IPR036765">
    <property type="entry name" value="ZipA_FtsZ-bd_C_sf"/>
</dbReference>
<keyword evidence="2 3" id="KW-0472">Membrane</keyword>
<feature type="transmembrane region" description="Helical" evidence="3">
    <location>
        <begin position="7"/>
        <end position="27"/>
    </location>
</feature>
<sequence length="206" mass="23323">MMIDANIEIYLIGISVLAFLVLTFFFVKKISSNRDLHVKIEPSIDSNISDSKHSKAEQTSFEFDNSSNDLPDQELVVFNLISIDKSFFDMDQLFGFMNNIDAKFNNGFFSVLSSGNEEYRIANALNPGLLNEETKTFAIIVAADLVTVDDPILTLKSMVDLSYLFAEKFHANICDQERTPITKQMISHLENKAQEIARIKSLESYN</sequence>
<dbReference type="SUPFAM" id="SSF64383">
    <property type="entry name" value="Cell-division protein ZipA, C-terminal domain"/>
    <property type="match status" value="1"/>
</dbReference>
<keyword evidence="1" id="KW-0131">Cell cycle</keyword>
<keyword evidence="3" id="KW-1133">Transmembrane helix</keyword>
<evidence type="ECO:0000256" key="1">
    <source>
        <dbReference type="RuleBase" id="RU003612"/>
    </source>
</evidence>
<protein>
    <recommendedName>
        <fullName evidence="1">Cell division protein ZipA</fullName>
    </recommendedName>
</protein>
<comment type="subcellular location">
    <subcellularLocation>
        <location evidence="2">Cell inner membrane</location>
        <topology evidence="2">Single-pass type I membrane protein</topology>
    </subcellularLocation>
</comment>
<organism evidence="5 6">
    <name type="scientific">SAR86 cluster bacterium SAR86B</name>
    <dbReference type="NCBI Taxonomy" id="1123867"/>
    <lineage>
        <taxon>Bacteria</taxon>
        <taxon>Pseudomonadati</taxon>
        <taxon>Pseudomonadota</taxon>
        <taxon>Gammaproteobacteria</taxon>
        <taxon>SAR86 cluster</taxon>
    </lineage>
</organism>
<dbReference type="Pfam" id="PF04354">
    <property type="entry name" value="ZipA_C"/>
    <property type="match status" value="1"/>
</dbReference>